<evidence type="ECO:0000313" key="2">
    <source>
        <dbReference type="Proteomes" id="UP000678895"/>
    </source>
</evidence>
<keyword evidence="2" id="KW-1185">Reference proteome</keyword>
<dbReference type="AlphaFoldDB" id="A0A919Y1R3"/>
<proteinExistence type="predicted"/>
<reference evidence="1" key="1">
    <citation type="submission" date="2021-03" db="EMBL/GenBank/DDBJ databases">
        <title>Antimicrobial resistance genes in bacteria isolated from Japanese honey, and their potential for conferring macrolide and lincosamide resistance in the American foulbrood pathogen Paenibacillus larvae.</title>
        <authorList>
            <person name="Okamoto M."/>
            <person name="Kumagai M."/>
            <person name="Kanamori H."/>
            <person name="Takamatsu D."/>
        </authorList>
    </citation>
    <scope>NUCLEOTIDE SEQUENCE</scope>
    <source>
        <strain evidence="1">J41TS4</strain>
    </source>
</reference>
<organism evidence="1 2">
    <name type="scientific">Paenibacillus apis</name>
    <dbReference type="NCBI Taxonomy" id="1792174"/>
    <lineage>
        <taxon>Bacteria</taxon>
        <taxon>Bacillati</taxon>
        <taxon>Bacillota</taxon>
        <taxon>Bacilli</taxon>
        <taxon>Bacillales</taxon>
        <taxon>Paenibacillaceae</taxon>
        <taxon>Paenibacillus</taxon>
    </lineage>
</organism>
<sequence length="162" mass="17560">MGDLSDYVDVSINRPYTVEHFTKAGLLVLSVVPIAQAEKASLKAADEGASLIQKAGKWFKVKVMGKGKIDLTVKPIAENQKLQNAINQLYRPNATVGNGSTMDAIRHELNTGQLVGGKSHLQKGQERVKNLENILKKEQLSTQDKALAEALLQDLKAALSGK</sequence>
<dbReference type="EMBL" id="BORS01000004">
    <property type="protein sequence ID" value="GIO41753.1"/>
    <property type="molecule type" value="Genomic_DNA"/>
</dbReference>
<protein>
    <submittedName>
        <fullName evidence="1">Uncharacterized protein</fullName>
    </submittedName>
</protein>
<accession>A0A919Y1R3</accession>
<gene>
    <name evidence="1" type="ORF">J41TS4_15110</name>
</gene>
<comment type="caution">
    <text evidence="1">The sequence shown here is derived from an EMBL/GenBank/DDBJ whole genome shotgun (WGS) entry which is preliminary data.</text>
</comment>
<evidence type="ECO:0000313" key="1">
    <source>
        <dbReference type="EMBL" id="GIO41753.1"/>
    </source>
</evidence>
<dbReference type="Proteomes" id="UP000678895">
    <property type="component" value="Unassembled WGS sequence"/>
</dbReference>
<name>A0A919Y1R3_9BACL</name>